<evidence type="ECO:0000313" key="1">
    <source>
        <dbReference type="EMBL" id="MCR2832383.1"/>
    </source>
</evidence>
<evidence type="ECO:0000313" key="2">
    <source>
        <dbReference type="Proteomes" id="UP001206067"/>
    </source>
</evidence>
<dbReference type="EMBL" id="JANKHH010000001">
    <property type="protein sequence ID" value="MCR2832383.1"/>
    <property type="molecule type" value="Genomic_DNA"/>
</dbReference>
<dbReference type="RefSeq" id="WP_257594148.1">
    <property type="nucleotide sequence ID" value="NZ_JANKHH010000001.1"/>
</dbReference>
<accession>A0ABT1XL43</accession>
<name>A0ABT1XL43_9SPHN</name>
<protein>
    <submittedName>
        <fullName evidence="1">Uncharacterized protein</fullName>
    </submittedName>
</protein>
<dbReference type="Proteomes" id="UP001206067">
    <property type="component" value="Unassembled WGS sequence"/>
</dbReference>
<gene>
    <name evidence="1" type="ORF">NSO95_00370</name>
</gene>
<sequence>MAPAAPPAEPPIADLTTYSCADLIPDVLAIAKENSYNLVKIYNPVEDMKSRGEIRCTGSALLSTGGAEVPLYFRAYLDRDLDVIVEYNSFPFAP</sequence>
<keyword evidence="2" id="KW-1185">Reference proteome</keyword>
<comment type="caution">
    <text evidence="1">The sequence shown here is derived from an EMBL/GenBank/DDBJ whole genome shotgun (WGS) entry which is preliminary data.</text>
</comment>
<reference evidence="1 2" key="1">
    <citation type="submission" date="2022-08" db="EMBL/GenBank/DDBJ databases">
        <title>Polyphasic taxonomy analysis of Qipengyuania sp.RS5-5.</title>
        <authorList>
            <person name="Xamxidin M."/>
            <person name="Wu M."/>
        </authorList>
    </citation>
    <scope>NUCLEOTIDE SEQUENCE [LARGE SCALE GENOMIC DNA]</scope>
    <source>
        <strain evidence="1 2">RS5-5</strain>
    </source>
</reference>
<organism evidence="1 2">
    <name type="scientific">Parerythrobacter lacustris</name>
    <dbReference type="NCBI Taxonomy" id="2969984"/>
    <lineage>
        <taxon>Bacteria</taxon>
        <taxon>Pseudomonadati</taxon>
        <taxon>Pseudomonadota</taxon>
        <taxon>Alphaproteobacteria</taxon>
        <taxon>Sphingomonadales</taxon>
        <taxon>Erythrobacteraceae</taxon>
        <taxon>Parerythrobacter</taxon>
    </lineage>
</organism>
<proteinExistence type="predicted"/>